<dbReference type="InterPro" id="IPR013785">
    <property type="entry name" value="Aldolase_TIM"/>
</dbReference>
<gene>
    <name evidence="4" type="ORF">DLM75_09675</name>
</gene>
<evidence type="ECO:0000313" key="4">
    <source>
        <dbReference type="EMBL" id="RHX90660.1"/>
    </source>
</evidence>
<dbReference type="InterPro" id="IPR036206">
    <property type="entry name" value="ThiamineP_synth_sf"/>
</dbReference>
<dbReference type="PANTHER" id="PTHR20857">
    <property type="entry name" value="THIAMINE-PHOSPHATE PYROPHOSPHORYLASE"/>
    <property type="match status" value="1"/>
</dbReference>
<dbReference type="Proteomes" id="UP000265798">
    <property type="component" value="Unassembled WGS sequence"/>
</dbReference>
<keyword evidence="2" id="KW-0784">Thiamine biosynthesis</keyword>
<evidence type="ECO:0000256" key="1">
    <source>
        <dbReference type="ARBA" id="ARBA00004948"/>
    </source>
</evidence>
<comment type="pathway">
    <text evidence="1">Cofactor biosynthesis; thiamine diphosphate biosynthesis.</text>
</comment>
<dbReference type="AlphaFoldDB" id="A0A396ZC60"/>
<proteinExistence type="predicted"/>
<dbReference type="CDD" id="cd00564">
    <property type="entry name" value="TMP_TenI"/>
    <property type="match status" value="1"/>
</dbReference>
<sequence length="219" mass="24825">MSVVVDPNVWNHPGLYPILDLDFCKKKNLNFFEVPKLWMEYRDLVPWIQIRAKNVRSEELNSLVKTLLDKYPSIPWILNDDWKEAIRLNCFGAHLGKEDYEALKDEEKISLRESKLFLGTSSHTVEEVNSLDSSLWNYTGLGPIFSTENKYDAKSAIGTDVLANLSGSATTPVTLIGGIQVSNLDQILEQGSFLLSSISMVCLEEEFRAAAEKIRARKR</sequence>
<dbReference type="Gene3D" id="3.20.20.70">
    <property type="entry name" value="Aldolase class I"/>
    <property type="match status" value="1"/>
</dbReference>
<evidence type="ECO:0000259" key="3">
    <source>
        <dbReference type="Pfam" id="PF02581"/>
    </source>
</evidence>
<accession>A0A396ZC60</accession>
<comment type="caution">
    <text evidence="4">The sequence shown here is derived from an EMBL/GenBank/DDBJ whole genome shotgun (WGS) entry which is preliminary data.</text>
</comment>
<dbReference type="SUPFAM" id="SSF51391">
    <property type="entry name" value="Thiamin phosphate synthase"/>
    <property type="match status" value="1"/>
</dbReference>
<name>A0A396ZC60_9LEPT</name>
<reference evidence="5" key="1">
    <citation type="submission" date="2018-05" db="EMBL/GenBank/DDBJ databases">
        <title>Leptospira yasudae sp. nov. and Leptospira stimsonii sp. nov., two pathogenic species of the genus Leptospira isolated from environmental sources.</title>
        <authorList>
            <person name="Casanovas-Massana A."/>
            <person name="Hamond C."/>
            <person name="Santos L.A."/>
            <person name="Hacker K.P."/>
            <person name="Balassiano I."/>
            <person name="Medeiros M.A."/>
            <person name="Reis M.G."/>
            <person name="Ko A.I."/>
            <person name="Wunder E.A."/>
        </authorList>
    </citation>
    <scope>NUCLEOTIDE SEQUENCE [LARGE SCALE GENOMIC DNA]</scope>
    <source>
        <strain evidence="5">Yale</strain>
    </source>
</reference>
<evidence type="ECO:0000256" key="2">
    <source>
        <dbReference type="ARBA" id="ARBA00022977"/>
    </source>
</evidence>
<dbReference type="GO" id="GO:0004789">
    <property type="term" value="F:thiamine-phosphate diphosphorylase activity"/>
    <property type="evidence" value="ECO:0007669"/>
    <property type="project" value="TreeGrafter"/>
</dbReference>
<organism evidence="4 5">
    <name type="scientific">Leptospira stimsonii</name>
    <dbReference type="NCBI Taxonomy" id="2202203"/>
    <lineage>
        <taxon>Bacteria</taxon>
        <taxon>Pseudomonadati</taxon>
        <taxon>Spirochaetota</taxon>
        <taxon>Spirochaetia</taxon>
        <taxon>Leptospirales</taxon>
        <taxon>Leptospiraceae</taxon>
        <taxon>Leptospira</taxon>
    </lineage>
</organism>
<dbReference type="InterPro" id="IPR022998">
    <property type="entry name" value="ThiamineP_synth_TenI"/>
</dbReference>
<dbReference type="GO" id="GO:0009228">
    <property type="term" value="P:thiamine biosynthetic process"/>
    <property type="evidence" value="ECO:0007669"/>
    <property type="project" value="UniProtKB-KW"/>
</dbReference>
<dbReference type="OrthoDB" id="9810880at2"/>
<dbReference type="EMBL" id="QHCT01000002">
    <property type="protein sequence ID" value="RHX90660.1"/>
    <property type="molecule type" value="Genomic_DNA"/>
</dbReference>
<dbReference type="Pfam" id="PF02581">
    <property type="entry name" value="TMP-TENI"/>
    <property type="match status" value="1"/>
</dbReference>
<dbReference type="PANTHER" id="PTHR20857:SF15">
    <property type="entry name" value="THIAMINE-PHOSPHATE SYNTHASE"/>
    <property type="match status" value="1"/>
</dbReference>
<evidence type="ECO:0000313" key="5">
    <source>
        <dbReference type="Proteomes" id="UP000265798"/>
    </source>
</evidence>
<dbReference type="GO" id="GO:0005737">
    <property type="term" value="C:cytoplasm"/>
    <property type="evidence" value="ECO:0007669"/>
    <property type="project" value="TreeGrafter"/>
</dbReference>
<feature type="domain" description="Thiamine phosphate synthase/TenI" evidence="3">
    <location>
        <begin position="45"/>
        <end position="199"/>
    </location>
</feature>
<protein>
    <submittedName>
        <fullName evidence="4">Thiamine phosphate synthase</fullName>
    </submittedName>
</protein>